<keyword evidence="4" id="KW-1185">Reference proteome</keyword>
<dbReference type="PANTHER" id="PTHR45180:SF1">
    <property type="entry name" value="OS01G0307686 PROTEIN"/>
    <property type="match status" value="1"/>
</dbReference>
<accession>A0A1Y1ID33</accession>
<dbReference type="GO" id="GO:0032259">
    <property type="term" value="P:methylation"/>
    <property type="evidence" value="ECO:0007669"/>
    <property type="project" value="UniProtKB-KW"/>
</dbReference>
<feature type="region of interest" description="Disordered" evidence="1">
    <location>
        <begin position="37"/>
        <end position="73"/>
    </location>
</feature>
<dbReference type="InterPro" id="IPR029063">
    <property type="entry name" value="SAM-dependent_MTases_sf"/>
</dbReference>
<dbReference type="EMBL" id="DF237414">
    <property type="protein sequence ID" value="GAQ88864.1"/>
    <property type="molecule type" value="Genomic_DNA"/>
</dbReference>
<feature type="compositionally biased region" description="Polar residues" evidence="1">
    <location>
        <begin position="63"/>
        <end position="73"/>
    </location>
</feature>
<dbReference type="Pfam" id="PF08242">
    <property type="entry name" value="Methyltransf_12"/>
    <property type="match status" value="1"/>
</dbReference>
<dbReference type="AlphaFoldDB" id="A0A1Y1ID33"/>
<dbReference type="PANTHER" id="PTHR45180">
    <property type="entry name" value="OS01G0307686 PROTEIN"/>
    <property type="match status" value="1"/>
</dbReference>
<dbReference type="OrthoDB" id="10027013at2759"/>
<evidence type="ECO:0000313" key="3">
    <source>
        <dbReference type="EMBL" id="GAQ88864.1"/>
    </source>
</evidence>
<dbReference type="InterPro" id="IPR013217">
    <property type="entry name" value="Methyltransf_12"/>
</dbReference>
<protein>
    <submittedName>
        <fullName evidence="3">S-adenosyl-L-methionine-dependent methyltransferases superfamily protein</fullName>
    </submittedName>
</protein>
<evidence type="ECO:0000256" key="1">
    <source>
        <dbReference type="SAM" id="MobiDB-lite"/>
    </source>
</evidence>
<dbReference type="Gene3D" id="3.40.50.150">
    <property type="entry name" value="Vaccinia Virus protein VP39"/>
    <property type="match status" value="1"/>
</dbReference>
<dbReference type="Proteomes" id="UP000054558">
    <property type="component" value="Unassembled WGS sequence"/>
</dbReference>
<feature type="domain" description="Methyltransferase type 12" evidence="2">
    <location>
        <begin position="113"/>
        <end position="205"/>
    </location>
</feature>
<dbReference type="CDD" id="cd02440">
    <property type="entry name" value="AdoMet_MTases"/>
    <property type="match status" value="1"/>
</dbReference>
<keyword evidence="3" id="KW-0489">Methyltransferase</keyword>
<keyword evidence="3" id="KW-0808">Transferase</keyword>
<organism evidence="3 4">
    <name type="scientific">Klebsormidium nitens</name>
    <name type="common">Green alga</name>
    <name type="synonym">Ulothrix nitens</name>
    <dbReference type="NCBI Taxonomy" id="105231"/>
    <lineage>
        <taxon>Eukaryota</taxon>
        <taxon>Viridiplantae</taxon>
        <taxon>Streptophyta</taxon>
        <taxon>Klebsormidiophyceae</taxon>
        <taxon>Klebsormidiales</taxon>
        <taxon>Klebsormidiaceae</taxon>
        <taxon>Klebsormidium</taxon>
    </lineage>
</organism>
<name>A0A1Y1ID33_KLENI</name>
<reference evidence="3 4" key="1">
    <citation type="journal article" date="2014" name="Nat. Commun.">
        <title>Klebsormidium flaccidum genome reveals primary factors for plant terrestrial adaptation.</title>
        <authorList>
            <person name="Hori K."/>
            <person name="Maruyama F."/>
            <person name="Fujisawa T."/>
            <person name="Togashi T."/>
            <person name="Yamamoto N."/>
            <person name="Seo M."/>
            <person name="Sato S."/>
            <person name="Yamada T."/>
            <person name="Mori H."/>
            <person name="Tajima N."/>
            <person name="Moriyama T."/>
            <person name="Ikeuchi M."/>
            <person name="Watanabe M."/>
            <person name="Wada H."/>
            <person name="Kobayashi K."/>
            <person name="Saito M."/>
            <person name="Masuda T."/>
            <person name="Sasaki-Sekimoto Y."/>
            <person name="Mashiguchi K."/>
            <person name="Awai K."/>
            <person name="Shimojima M."/>
            <person name="Masuda S."/>
            <person name="Iwai M."/>
            <person name="Nobusawa T."/>
            <person name="Narise T."/>
            <person name="Kondo S."/>
            <person name="Saito H."/>
            <person name="Sato R."/>
            <person name="Murakawa M."/>
            <person name="Ihara Y."/>
            <person name="Oshima-Yamada Y."/>
            <person name="Ohtaka K."/>
            <person name="Satoh M."/>
            <person name="Sonobe K."/>
            <person name="Ishii M."/>
            <person name="Ohtani R."/>
            <person name="Kanamori-Sato M."/>
            <person name="Honoki R."/>
            <person name="Miyazaki D."/>
            <person name="Mochizuki H."/>
            <person name="Umetsu J."/>
            <person name="Higashi K."/>
            <person name="Shibata D."/>
            <person name="Kamiya Y."/>
            <person name="Sato N."/>
            <person name="Nakamura Y."/>
            <person name="Tabata S."/>
            <person name="Ida S."/>
            <person name="Kurokawa K."/>
            <person name="Ohta H."/>
        </authorList>
    </citation>
    <scope>NUCLEOTIDE SEQUENCE [LARGE SCALE GENOMIC DNA]</scope>
    <source>
        <strain evidence="3 4">NIES-2285</strain>
    </source>
</reference>
<dbReference type="GO" id="GO:0008168">
    <property type="term" value="F:methyltransferase activity"/>
    <property type="evidence" value="ECO:0007669"/>
    <property type="project" value="UniProtKB-KW"/>
</dbReference>
<dbReference type="SUPFAM" id="SSF53335">
    <property type="entry name" value="S-adenosyl-L-methionine-dependent methyltransferases"/>
    <property type="match status" value="1"/>
</dbReference>
<evidence type="ECO:0000259" key="2">
    <source>
        <dbReference type="Pfam" id="PF08242"/>
    </source>
</evidence>
<proteinExistence type="predicted"/>
<sequence length="336" mass="37028">MLTCKQHCQGTTLAFSGSTFHVGRERETEVLRKRSKGFGSWQSGAKHTHMQRTLASSGGGNAGSTYPGQANAEQKSDLYKEQAAAYIKWRPTYPATFLQGLAKLAPARELLWDVGTGSGQAAVGLAPHFDRVVATDVSPWQLAQAPRVSNVTYIVTSAEMGTEELAEVLGGLATVDLITVASALHFFDVHKMTQQALAALKPLGVYAPFTYNMPAFATPRLDVAMEAILVAMAGPNYRLEAAKRECNPLDGYKNMHFPFEPVEGRTETEPRLTHMRFVWRFENVVGFMESTSYAKRLAEMPTGKELLRELEAAWVAGGEEQEVVFKLWSRVGRKPK</sequence>
<gene>
    <name evidence="3" type="ORF">KFL_004650090</name>
</gene>
<dbReference type="STRING" id="105231.A0A1Y1ID33"/>
<evidence type="ECO:0000313" key="4">
    <source>
        <dbReference type="Proteomes" id="UP000054558"/>
    </source>
</evidence>
<feature type="compositionally biased region" description="Polar residues" evidence="1">
    <location>
        <begin position="40"/>
        <end position="56"/>
    </location>
</feature>
<dbReference type="OMA" id="GNPMETA"/>